<evidence type="ECO:0000313" key="2">
    <source>
        <dbReference type="Proteomes" id="UP000198788"/>
    </source>
</evidence>
<reference evidence="2" key="1">
    <citation type="submission" date="2016-10" db="EMBL/GenBank/DDBJ databases">
        <authorList>
            <person name="Varghese N."/>
            <person name="Submissions S."/>
        </authorList>
    </citation>
    <scope>NUCLEOTIDE SEQUENCE [LARGE SCALE GENOMIC DNA]</scope>
    <source>
        <strain evidence="2">CGMCC 1.10683</strain>
    </source>
</reference>
<proteinExistence type="predicted"/>
<accession>A0A1I6STF9</accession>
<protein>
    <recommendedName>
        <fullName evidence="3">Lipoprotein</fullName>
    </recommendedName>
</protein>
<organism evidence="1 2">
    <name type="scientific">Brevundimonas viscosa</name>
    <dbReference type="NCBI Taxonomy" id="871741"/>
    <lineage>
        <taxon>Bacteria</taxon>
        <taxon>Pseudomonadati</taxon>
        <taxon>Pseudomonadota</taxon>
        <taxon>Alphaproteobacteria</taxon>
        <taxon>Caulobacterales</taxon>
        <taxon>Caulobacteraceae</taxon>
        <taxon>Brevundimonas</taxon>
    </lineage>
</organism>
<evidence type="ECO:0000313" key="1">
    <source>
        <dbReference type="EMBL" id="SFS80209.1"/>
    </source>
</evidence>
<dbReference type="PROSITE" id="PS51257">
    <property type="entry name" value="PROKAR_LIPOPROTEIN"/>
    <property type="match status" value="1"/>
</dbReference>
<evidence type="ECO:0008006" key="3">
    <source>
        <dbReference type="Google" id="ProtNLM"/>
    </source>
</evidence>
<dbReference type="Proteomes" id="UP000198788">
    <property type="component" value="Unassembled WGS sequence"/>
</dbReference>
<dbReference type="STRING" id="871741.SAMN05192570_2657"/>
<dbReference type="EMBL" id="FOZV01000006">
    <property type="protein sequence ID" value="SFS80209.1"/>
    <property type="molecule type" value="Genomic_DNA"/>
</dbReference>
<sequence>MTGAHRIVVGSGVAVLCLGVGACSTTMEIAITGPLGSPVITFSGPGGRAERVCLDSVTVYEAGAPAPRSPIWRIGNAEAGCVTVESVTYGRAPDGLVTREGPAPLKPNTRYEFSGGGWTRGMPNIPWYGGGPGARVIFRDGAWRSVGS</sequence>
<keyword evidence="2" id="KW-1185">Reference proteome</keyword>
<gene>
    <name evidence="1" type="ORF">SAMN05192570_2657</name>
</gene>
<name>A0A1I6STF9_9CAUL</name>
<dbReference type="AlphaFoldDB" id="A0A1I6STF9"/>